<keyword evidence="8" id="KW-0472">Membrane</keyword>
<dbReference type="PRINTS" id="PR00019">
    <property type="entry name" value="LEURICHRPT"/>
</dbReference>
<dbReference type="InterPro" id="IPR001611">
    <property type="entry name" value="Leu-rich_rpt"/>
</dbReference>
<reference evidence="11" key="1">
    <citation type="submission" date="2018-11" db="EMBL/GenBank/DDBJ databases">
        <authorList>
            <person name="Grassa J C."/>
        </authorList>
    </citation>
    <scope>NUCLEOTIDE SEQUENCE [LARGE SCALE GENOMIC DNA]</scope>
</reference>
<evidence type="ECO:0000256" key="6">
    <source>
        <dbReference type="ARBA" id="ARBA00022737"/>
    </source>
</evidence>
<keyword evidence="4" id="KW-0812">Transmembrane</keyword>
<keyword evidence="7" id="KW-1133">Transmembrane helix</keyword>
<dbReference type="Gene3D" id="3.80.10.10">
    <property type="entry name" value="Ribonuclease Inhibitor"/>
    <property type="match status" value="1"/>
</dbReference>
<evidence type="ECO:0000256" key="8">
    <source>
        <dbReference type="ARBA" id="ARBA00023136"/>
    </source>
</evidence>
<keyword evidence="3" id="KW-0433">Leucine-rich repeat</keyword>
<accession>A0A803Q970</accession>
<keyword evidence="6" id="KW-0677">Repeat</keyword>
<name>A0A803Q970_CANSA</name>
<reference evidence="11" key="2">
    <citation type="submission" date="2021-03" db="UniProtKB">
        <authorList>
            <consortium name="EnsemblPlants"/>
        </authorList>
    </citation>
    <scope>IDENTIFICATION</scope>
</reference>
<keyword evidence="12" id="KW-1185">Reference proteome</keyword>
<dbReference type="InterPro" id="IPR032675">
    <property type="entry name" value="LRR_dom_sf"/>
</dbReference>
<evidence type="ECO:0000256" key="9">
    <source>
        <dbReference type="ARBA" id="ARBA00023170"/>
    </source>
</evidence>
<proteinExistence type="inferred from homology"/>
<keyword evidence="10" id="KW-0325">Glycoprotein</keyword>
<dbReference type="GO" id="GO:0016020">
    <property type="term" value="C:membrane"/>
    <property type="evidence" value="ECO:0007669"/>
    <property type="project" value="UniProtKB-SubCell"/>
</dbReference>
<dbReference type="AlphaFoldDB" id="A0A803Q970"/>
<dbReference type="FunFam" id="3.80.10.10:FF:000111">
    <property type="entry name" value="LRR receptor-like serine/threonine-protein kinase ERECTA"/>
    <property type="match status" value="1"/>
</dbReference>
<evidence type="ECO:0000313" key="12">
    <source>
        <dbReference type="Proteomes" id="UP000596661"/>
    </source>
</evidence>
<dbReference type="PANTHER" id="PTHR48063:SF101">
    <property type="entry name" value="LRR RECEPTOR-LIKE SERINE_THREONINE-PROTEIN KINASE FLS2"/>
    <property type="match status" value="1"/>
</dbReference>
<evidence type="ECO:0000256" key="1">
    <source>
        <dbReference type="ARBA" id="ARBA00004479"/>
    </source>
</evidence>
<dbReference type="Proteomes" id="UP000596661">
    <property type="component" value="Chromosome 8"/>
</dbReference>
<evidence type="ECO:0000256" key="3">
    <source>
        <dbReference type="ARBA" id="ARBA00022614"/>
    </source>
</evidence>
<dbReference type="Pfam" id="PF13855">
    <property type="entry name" value="LRR_8"/>
    <property type="match status" value="2"/>
</dbReference>
<organism evidence="11 12">
    <name type="scientific">Cannabis sativa</name>
    <name type="common">Hemp</name>
    <name type="synonym">Marijuana</name>
    <dbReference type="NCBI Taxonomy" id="3483"/>
    <lineage>
        <taxon>Eukaryota</taxon>
        <taxon>Viridiplantae</taxon>
        <taxon>Streptophyta</taxon>
        <taxon>Embryophyta</taxon>
        <taxon>Tracheophyta</taxon>
        <taxon>Spermatophyta</taxon>
        <taxon>Magnoliopsida</taxon>
        <taxon>eudicotyledons</taxon>
        <taxon>Gunneridae</taxon>
        <taxon>Pentapetalae</taxon>
        <taxon>rosids</taxon>
        <taxon>fabids</taxon>
        <taxon>Rosales</taxon>
        <taxon>Cannabaceae</taxon>
        <taxon>Cannabis</taxon>
    </lineage>
</organism>
<evidence type="ECO:0000256" key="5">
    <source>
        <dbReference type="ARBA" id="ARBA00022729"/>
    </source>
</evidence>
<evidence type="ECO:0000313" key="11">
    <source>
        <dbReference type="EnsemblPlants" id="cds.evm.model.08.1598"/>
    </source>
</evidence>
<dbReference type="EnsemblPlants" id="evm.model.08.1598">
    <property type="protein sequence ID" value="cds.evm.model.08.1598"/>
    <property type="gene ID" value="evm.TU.08.1598"/>
</dbReference>
<evidence type="ECO:0000256" key="4">
    <source>
        <dbReference type="ARBA" id="ARBA00022692"/>
    </source>
</evidence>
<keyword evidence="5" id="KW-0732">Signal</keyword>
<dbReference type="Gramene" id="evm.model.08.1598">
    <property type="protein sequence ID" value="cds.evm.model.08.1598"/>
    <property type="gene ID" value="evm.TU.08.1598"/>
</dbReference>
<comment type="similarity">
    <text evidence="2">Belongs to the RLP family.</text>
</comment>
<dbReference type="SUPFAM" id="SSF52058">
    <property type="entry name" value="L domain-like"/>
    <property type="match status" value="1"/>
</dbReference>
<dbReference type="InterPro" id="IPR046956">
    <property type="entry name" value="RLP23-like"/>
</dbReference>
<keyword evidence="9" id="KW-0675">Receptor</keyword>
<sequence>MMAIVYPHGQVVAVIVVHGEVSGVYREYSKTLGLLKVIDFSSNNLSGKIPKELTNLVELVQLNLSRNNLNDTIPMEIGNLKKLDSLDLSHNKLSGVIPTSLASVSSLSLLDLSNNKLSGRIPIGTQLQSFNASVYIHNDGLCGPPLTNSCFGDESSNGPQDHLGGGDGGYAEDSEDWIDIKLDRSDQGSSFDSVDGKDLHQLAWKLLRSFLHGVDADIPVMDLEYIMSPGMRSYETCGLMRQMNPREVLASDQNHPEISSKTMAAFEPLLFGKDDYFFHDENVKMKLSQYCHVPVNPEMVGRLEKGGYWLVLYRKIYI</sequence>
<evidence type="ECO:0000256" key="2">
    <source>
        <dbReference type="ARBA" id="ARBA00009592"/>
    </source>
</evidence>
<protein>
    <submittedName>
        <fullName evidence="11">Uncharacterized protein</fullName>
    </submittedName>
</protein>
<dbReference type="EMBL" id="UZAU01000714">
    <property type="status" value="NOT_ANNOTATED_CDS"/>
    <property type="molecule type" value="Genomic_DNA"/>
</dbReference>
<evidence type="ECO:0000256" key="10">
    <source>
        <dbReference type="ARBA" id="ARBA00023180"/>
    </source>
</evidence>
<evidence type="ECO:0000256" key="7">
    <source>
        <dbReference type="ARBA" id="ARBA00022989"/>
    </source>
</evidence>
<comment type="subcellular location">
    <subcellularLocation>
        <location evidence="1">Membrane</location>
        <topology evidence="1">Single-pass type I membrane protein</topology>
    </subcellularLocation>
</comment>
<dbReference type="PANTHER" id="PTHR48063">
    <property type="entry name" value="LRR RECEPTOR-LIKE KINASE"/>
    <property type="match status" value="1"/>
</dbReference>